<protein>
    <recommendedName>
        <fullName evidence="3">DUF559 domain-containing protein</fullName>
    </recommendedName>
</protein>
<evidence type="ECO:0000313" key="2">
    <source>
        <dbReference type="Proteomes" id="UP000008460"/>
    </source>
</evidence>
<name>F4H6X7_CELFA</name>
<sequence>MVQRPGSRPLPPVRLPHVMMAADRPPAEVRRLHRAAGWERVGRGAYLLTPPTEDEPHRRERELALGRIVGVHRRLTAAHWFSHESAALLWGLPSWGRLTSTHVVQRNRRGAGADPGVTWHFMTLAERDVGEASGLPVTSLERTAVDCAAGSAALAGLVIADGALRAGADGRLLGEVLGDLAGRRGICRARAVLALADGGSESPGETATRFLLLRAGFPVPQTQVCVRTSLATYWTDLGWPEWRVAVEYDGRSKYLSDPEVLVREKRRHDAIVDEGWRLVRVTKEDLATGALVARVLRHAPTGVVLHPRRDLA</sequence>
<dbReference type="KEGG" id="cfi:Celf_0341"/>
<dbReference type="eggNOG" id="COG5340">
    <property type="taxonomic scope" value="Bacteria"/>
</dbReference>
<gene>
    <name evidence="1" type="ordered locus">Celf_0341</name>
</gene>
<dbReference type="Proteomes" id="UP000008460">
    <property type="component" value="Chromosome"/>
</dbReference>
<evidence type="ECO:0000313" key="1">
    <source>
        <dbReference type="EMBL" id="AEE44486.1"/>
    </source>
</evidence>
<dbReference type="SUPFAM" id="SSF52980">
    <property type="entry name" value="Restriction endonuclease-like"/>
    <property type="match status" value="1"/>
</dbReference>
<dbReference type="AlphaFoldDB" id="F4H6X7"/>
<reference evidence="1 2" key="1">
    <citation type="submission" date="2011-04" db="EMBL/GenBank/DDBJ databases">
        <title>Complete sequence of Cellulomonas fimi ATCC 484.</title>
        <authorList>
            <consortium name="US DOE Joint Genome Institute"/>
            <person name="Lucas S."/>
            <person name="Han J."/>
            <person name="Lapidus A."/>
            <person name="Cheng J.-F."/>
            <person name="Goodwin L."/>
            <person name="Pitluck S."/>
            <person name="Peters L."/>
            <person name="Chertkov O."/>
            <person name="Detter J.C."/>
            <person name="Han C."/>
            <person name="Tapia R."/>
            <person name="Land M."/>
            <person name="Hauser L."/>
            <person name="Kyrpides N."/>
            <person name="Ivanova N."/>
            <person name="Ovchinnikova G."/>
            <person name="Pagani I."/>
            <person name="Mead D."/>
            <person name="Brumm P."/>
            <person name="Woyke T."/>
        </authorList>
    </citation>
    <scope>NUCLEOTIDE SEQUENCE [LARGE SCALE GENOMIC DNA]</scope>
    <source>
        <strain evidence="2">ATCC 484 / DSM 20113 / JCM 1341 / NBRC 15513 / NCIMB 8980 / NCTC 7547</strain>
    </source>
</reference>
<keyword evidence="2" id="KW-1185">Reference proteome</keyword>
<proteinExistence type="predicted"/>
<organism evidence="1 2">
    <name type="scientific">Cellulomonas fimi (strain ATCC 484 / DSM 20113 / JCM 1341 / CCUG 24087 / LMG 16345 / NBRC 15513 / NCIMB 8980 / NCTC 7547 / NRS-133)</name>
    <dbReference type="NCBI Taxonomy" id="590998"/>
    <lineage>
        <taxon>Bacteria</taxon>
        <taxon>Bacillati</taxon>
        <taxon>Actinomycetota</taxon>
        <taxon>Actinomycetes</taxon>
        <taxon>Micrococcales</taxon>
        <taxon>Cellulomonadaceae</taxon>
        <taxon>Cellulomonas</taxon>
    </lineage>
</organism>
<evidence type="ECO:0008006" key="3">
    <source>
        <dbReference type="Google" id="ProtNLM"/>
    </source>
</evidence>
<accession>F4H6X7</accession>
<dbReference type="HOGENOM" id="CLU_052626_4_0_11"/>
<dbReference type="STRING" id="590998.Celf_0341"/>
<dbReference type="InterPro" id="IPR011335">
    <property type="entry name" value="Restrct_endonuc-II-like"/>
</dbReference>
<dbReference type="EMBL" id="CP002666">
    <property type="protein sequence ID" value="AEE44486.1"/>
    <property type="molecule type" value="Genomic_DNA"/>
</dbReference>